<evidence type="ECO:0000313" key="3">
    <source>
        <dbReference type="Proteomes" id="UP000006591"/>
    </source>
</evidence>
<evidence type="ECO:0008006" key="4">
    <source>
        <dbReference type="Google" id="ProtNLM"/>
    </source>
</evidence>
<dbReference type="Proteomes" id="UP000006591">
    <property type="component" value="Chromosome 6"/>
</dbReference>
<evidence type="ECO:0000313" key="2">
    <source>
        <dbReference type="EnsemblPlants" id="ONIVA06G27580.1"/>
    </source>
</evidence>
<accession>A0A0E0HUG2</accession>
<dbReference type="HOGENOM" id="CLU_1889109_0_0_1"/>
<protein>
    <recommendedName>
        <fullName evidence="4">DUF834 domain-containing protein</fullName>
    </recommendedName>
</protein>
<dbReference type="EnsemblPlants" id="ONIVA06G27580.1">
    <property type="protein sequence ID" value="ONIVA06G27580.1"/>
    <property type="gene ID" value="ONIVA06G27580"/>
</dbReference>
<proteinExistence type="predicted"/>
<dbReference type="AlphaFoldDB" id="A0A0E0HUG2"/>
<reference evidence="2" key="2">
    <citation type="submission" date="2018-04" db="EMBL/GenBank/DDBJ databases">
        <title>OnivRS2 (Oryza nivara Reference Sequence Version 2).</title>
        <authorList>
            <person name="Zhang J."/>
            <person name="Kudrna D."/>
            <person name="Lee S."/>
            <person name="Talag J."/>
            <person name="Rajasekar S."/>
            <person name="Welchert J."/>
            <person name="Hsing Y.-I."/>
            <person name="Wing R.A."/>
        </authorList>
    </citation>
    <scope>NUCLEOTIDE SEQUENCE [LARGE SCALE GENOMIC DNA]</scope>
    <source>
        <strain evidence="2">SL10</strain>
    </source>
</reference>
<evidence type="ECO:0000256" key="1">
    <source>
        <dbReference type="SAM" id="MobiDB-lite"/>
    </source>
</evidence>
<reference evidence="2" key="1">
    <citation type="submission" date="2015-04" db="UniProtKB">
        <authorList>
            <consortium name="EnsemblPlants"/>
        </authorList>
    </citation>
    <scope>IDENTIFICATION</scope>
    <source>
        <strain evidence="2">SL10</strain>
    </source>
</reference>
<keyword evidence="3" id="KW-1185">Reference proteome</keyword>
<name>A0A0E0HUG2_ORYNI</name>
<feature type="region of interest" description="Disordered" evidence="1">
    <location>
        <begin position="69"/>
        <end position="135"/>
    </location>
</feature>
<organism evidence="2">
    <name type="scientific">Oryza nivara</name>
    <name type="common">Indian wild rice</name>
    <name type="synonym">Oryza sativa f. spontanea</name>
    <dbReference type="NCBI Taxonomy" id="4536"/>
    <lineage>
        <taxon>Eukaryota</taxon>
        <taxon>Viridiplantae</taxon>
        <taxon>Streptophyta</taxon>
        <taxon>Embryophyta</taxon>
        <taxon>Tracheophyta</taxon>
        <taxon>Spermatophyta</taxon>
        <taxon>Magnoliopsida</taxon>
        <taxon>Liliopsida</taxon>
        <taxon>Poales</taxon>
        <taxon>Poaceae</taxon>
        <taxon>BOP clade</taxon>
        <taxon>Oryzoideae</taxon>
        <taxon>Oryzeae</taxon>
        <taxon>Oryzinae</taxon>
        <taxon>Oryza</taxon>
    </lineage>
</organism>
<sequence length="135" mass="14139">MEEMAMAIAVGLGRGQWLGEESEGGRAAGTSDGEEWRRRFGEEEDAQRGGAAVRRSAAVGHLTSFVSRVAAPRGGGSGDAAAVSSHDTSRAGEISSTRWRMRRGGKEQGPRRRRAGRSRGGDGVGREGGASVKKT</sequence>
<dbReference type="Gramene" id="ONIVA06G27580.1">
    <property type="protein sequence ID" value="ONIVA06G27580.1"/>
    <property type="gene ID" value="ONIVA06G27580"/>
</dbReference>
<feature type="region of interest" description="Disordered" evidence="1">
    <location>
        <begin position="15"/>
        <end position="54"/>
    </location>
</feature>